<evidence type="ECO:0000313" key="2">
    <source>
        <dbReference type="EMBL" id="PVZ09990.1"/>
    </source>
</evidence>
<protein>
    <submittedName>
        <fullName evidence="2">Uncharacterized protein</fullName>
    </submittedName>
</protein>
<evidence type="ECO:0000313" key="3">
    <source>
        <dbReference type="Proteomes" id="UP000245639"/>
    </source>
</evidence>
<feature type="region of interest" description="Disordered" evidence="1">
    <location>
        <begin position="1"/>
        <end position="88"/>
    </location>
</feature>
<gene>
    <name evidence="2" type="ORF">C8D89_10563</name>
</gene>
<feature type="compositionally biased region" description="Low complexity" evidence="1">
    <location>
        <begin position="24"/>
        <end position="37"/>
    </location>
</feature>
<keyword evidence="3" id="KW-1185">Reference proteome</keyword>
<dbReference type="Proteomes" id="UP000245639">
    <property type="component" value="Unassembled WGS sequence"/>
</dbReference>
<organism evidence="2 3">
    <name type="scientific">Actinomycetospora cinnamomea</name>
    <dbReference type="NCBI Taxonomy" id="663609"/>
    <lineage>
        <taxon>Bacteria</taxon>
        <taxon>Bacillati</taxon>
        <taxon>Actinomycetota</taxon>
        <taxon>Actinomycetes</taxon>
        <taxon>Pseudonocardiales</taxon>
        <taxon>Pseudonocardiaceae</taxon>
        <taxon>Actinomycetospora</taxon>
    </lineage>
</organism>
<accession>A0A2U1FDF5</accession>
<proteinExistence type="predicted"/>
<dbReference type="AlphaFoldDB" id="A0A2U1FDF5"/>
<feature type="compositionally biased region" description="Low complexity" evidence="1">
    <location>
        <begin position="55"/>
        <end position="66"/>
    </location>
</feature>
<comment type="caution">
    <text evidence="2">The sequence shown here is derived from an EMBL/GenBank/DDBJ whole genome shotgun (WGS) entry which is preliminary data.</text>
</comment>
<dbReference type="EMBL" id="QEKW01000005">
    <property type="protein sequence ID" value="PVZ09990.1"/>
    <property type="molecule type" value="Genomic_DNA"/>
</dbReference>
<sequence>MATSRWGRLFGRGSRAGRDDRATDTTPPAYTGIGAPRPYDPPPGAPGPPPPAGPAAPRLADPAPTRVGPPVPGPRPAPSPYEHASTVTRAQYDEAVRRRRAADQQVGVFERFEAKLTEQIHHATEQERHDYVRELLSRRIAVRSRLEEATLRRNRLLEREQELGAGLAPSAGWR</sequence>
<feature type="compositionally biased region" description="Pro residues" evidence="1">
    <location>
        <begin position="67"/>
        <end position="79"/>
    </location>
</feature>
<dbReference type="RefSeq" id="WP_165825659.1">
    <property type="nucleotide sequence ID" value="NZ_QEKW01000005.1"/>
</dbReference>
<evidence type="ECO:0000256" key="1">
    <source>
        <dbReference type="SAM" id="MobiDB-lite"/>
    </source>
</evidence>
<feature type="compositionally biased region" description="Pro residues" evidence="1">
    <location>
        <begin position="38"/>
        <end position="54"/>
    </location>
</feature>
<name>A0A2U1FDF5_9PSEU</name>
<reference evidence="2 3" key="1">
    <citation type="submission" date="2018-04" db="EMBL/GenBank/DDBJ databases">
        <title>Genomic Encyclopedia of Type Strains, Phase IV (KMG-IV): sequencing the most valuable type-strain genomes for metagenomic binning, comparative biology and taxonomic classification.</title>
        <authorList>
            <person name="Goeker M."/>
        </authorList>
    </citation>
    <scope>NUCLEOTIDE SEQUENCE [LARGE SCALE GENOMIC DNA]</scope>
    <source>
        <strain evidence="2 3">DSM 45771</strain>
    </source>
</reference>